<evidence type="ECO:0000313" key="2">
    <source>
        <dbReference type="EMBL" id="GFU40948.1"/>
    </source>
</evidence>
<comment type="caution">
    <text evidence="1">The sequence shown here is derived from an EMBL/GenBank/DDBJ whole genome shotgun (WGS) entry which is preliminary data.</text>
</comment>
<dbReference type="AlphaFoldDB" id="A0A8X6NLR0"/>
<accession>A0A8X6NLR0</accession>
<proteinExistence type="predicted"/>
<keyword evidence="3" id="KW-1185">Reference proteome</keyword>
<name>A0A8X6NLR0_NEPPI</name>
<sequence length="99" mass="11415">MAQDEARSGGSHTGDVVEFLQSVNDIIVFHQIPAELHYAYLRNHLRGRARDWYDVIRADFKRGEAIDFENIQAALKDAFPVVRDCMQLEAEFYSAKQQN</sequence>
<dbReference type="EMBL" id="BMAW01105819">
    <property type="protein sequence ID" value="GFT21163.1"/>
    <property type="molecule type" value="Genomic_DNA"/>
</dbReference>
<evidence type="ECO:0000313" key="3">
    <source>
        <dbReference type="Proteomes" id="UP000887013"/>
    </source>
</evidence>
<evidence type="ECO:0000313" key="1">
    <source>
        <dbReference type="EMBL" id="GFT21163.1"/>
    </source>
</evidence>
<evidence type="ECO:0008006" key="4">
    <source>
        <dbReference type="Google" id="ProtNLM"/>
    </source>
</evidence>
<reference evidence="1" key="1">
    <citation type="submission" date="2020-08" db="EMBL/GenBank/DDBJ databases">
        <title>Multicomponent nature underlies the extraordinary mechanical properties of spider dragline silk.</title>
        <authorList>
            <person name="Kono N."/>
            <person name="Nakamura H."/>
            <person name="Mori M."/>
            <person name="Yoshida Y."/>
            <person name="Ohtoshi R."/>
            <person name="Malay A.D."/>
            <person name="Moran D.A.P."/>
            <person name="Tomita M."/>
            <person name="Numata K."/>
            <person name="Arakawa K."/>
        </authorList>
    </citation>
    <scope>NUCLEOTIDE SEQUENCE</scope>
</reference>
<organism evidence="1 3">
    <name type="scientific">Nephila pilipes</name>
    <name type="common">Giant wood spider</name>
    <name type="synonym">Nephila maculata</name>
    <dbReference type="NCBI Taxonomy" id="299642"/>
    <lineage>
        <taxon>Eukaryota</taxon>
        <taxon>Metazoa</taxon>
        <taxon>Ecdysozoa</taxon>
        <taxon>Arthropoda</taxon>
        <taxon>Chelicerata</taxon>
        <taxon>Arachnida</taxon>
        <taxon>Araneae</taxon>
        <taxon>Araneomorphae</taxon>
        <taxon>Entelegynae</taxon>
        <taxon>Araneoidea</taxon>
        <taxon>Nephilidae</taxon>
        <taxon>Nephila</taxon>
    </lineage>
</organism>
<protein>
    <recommendedName>
        <fullName evidence="4">Retrotransposon gag domain-containing protein</fullName>
    </recommendedName>
</protein>
<dbReference type="EMBL" id="BMAW01131818">
    <property type="protein sequence ID" value="GFU40948.1"/>
    <property type="molecule type" value="Genomic_DNA"/>
</dbReference>
<gene>
    <name evidence="2" type="ORF">NPIL_145611</name>
    <name evidence="1" type="ORF">NPIL_76141</name>
</gene>
<dbReference type="Proteomes" id="UP000887013">
    <property type="component" value="Unassembled WGS sequence"/>
</dbReference>